<keyword evidence="1" id="KW-0472">Membrane</keyword>
<feature type="transmembrane region" description="Helical" evidence="1">
    <location>
        <begin position="41"/>
        <end position="70"/>
    </location>
</feature>
<keyword evidence="1" id="KW-1133">Transmembrane helix</keyword>
<dbReference type="Proteomes" id="UP000078200">
    <property type="component" value="Unassembled WGS sequence"/>
</dbReference>
<accession>A0A1A9VFI5</accession>
<sequence>MLCLVVDFKWPGLGCCVVLGCVGLCYAGLCCVLLLSKTALALWMACFDGFLLGYQCVLLLTTSLGSIPVFESERSYKQNLLYIHSKATSVIDAEYVRAILLTTEELRGSNVANASRGIVHGLQAGLMDTSEIEVFTHKVALSKRSQAIYRILTAGNRHYGGSVIIGLCQVKCTTSVSTLNHRDGLLHII</sequence>
<keyword evidence="1" id="KW-0812">Transmembrane</keyword>
<evidence type="ECO:0000313" key="3">
    <source>
        <dbReference type="Proteomes" id="UP000078200"/>
    </source>
</evidence>
<protein>
    <submittedName>
        <fullName evidence="2">Uncharacterized protein</fullName>
    </submittedName>
</protein>
<organism evidence="2 3">
    <name type="scientific">Glossina austeni</name>
    <name type="common">Savannah tsetse fly</name>
    <dbReference type="NCBI Taxonomy" id="7395"/>
    <lineage>
        <taxon>Eukaryota</taxon>
        <taxon>Metazoa</taxon>
        <taxon>Ecdysozoa</taxon>
        <taxon>Arthropoda</taxon>
        <taxon>Hexapoda</taxon>
        <taxon>Insecta</taxon>
        <taxon>Pterygota</taxon>
        <taxon>Neoptera</taxon>
        <taxon>Endopterygota</taxon>
        <taxon>Diptera</taxon>
        <taxon>Brachycera</taxon>
        <taxon>Muscomorpha</taxon>
        <taxon>Hippoboscoidea</taxon>
        <taxon>Glossinidae</taxon>
        <taxon>Glossina</taxon>
    </lineage>
</organism>
<proteinExistence type="predicted"/>
<dbReference type="VEuPathDB" id="VectorBase:GAUT035638"/>
<dbReference type="EnsemblMetazoa" id="GAUT035638-RA">
    <property type="protein sequence ID" value="GAUT035638-PA"/>
    <property type="gene ID" value="GAUT035638"/>
</dbReference>
<keyword evidence="3" id="KW-1185">Reference proteome</keyword>
<name>A0A1A9VFI5_GLOAU</name>
<reference evidence="2" key="1">
    <citation type="submission" date="2020-05" db="UniProtKB">
        <authorList>
            <consortium name="EnsemblMetazoa"/>
        </authorList>
    </citation>
    <scope>IDENTIFICATION</scope>
    <source>
        <strain evidence="2">TTRI</strain>
    </source>
</reference>
<feature type="transmembrane region" description="Helical" evidence="1">
    <location>
        <begin position="12"/>
        <end position="35"/>
    </location>
</feature>
<evidence type="ECO:0000256" key="1">
    <source>
        <dbReference type="SAM" id="Phobius"/>
    </source>
</evidence>
<dbReference type="AlphaFoldDB" id="A0A1A9VFI5"/>
<evidence type="ECO:0000313" key="2">
    <source>
        <dbReference type="EnsemblMetazoa" id="GAUT035638-PA"/>
    </source>
</evidence>